<feature type="transmembrane region" description="Helical" evidence="1">
    <location>
        <begin position="47"/>
        <end position="68"/>
    </location>
</feature>
<gene>
    <name evidence="2" type="ORF">B0F90DRAFT_1742394</name>
</gene>
<comment type="caution">
    <text evidence="2">The sequence shown here is derived from an EMBL/GenBank/DDBJ whole genome shotgun (WGS) entry which is preliminary data.</text>
</comment>
<dbReference type="AlphaFoldDB" id="A0AAD4LZU2"/>
<evidence type="ECO:0000313" key="2">
    <source>
        <dbReference type="EMBL" id="KAI0297020.1"/>
    </source>
</evidence>
<dbReference type="EMBL" id="WTXG01000041">
    <property type="protein sequence ID" value="KAI0297020.1"/>
    <property type="molecule type" value="Genomic_DNA"/>
</dbReference>
<sequence>TALWSAQQTRFNMLTPGIVGLFMQGVETGLVLAQLSIWLSLPESKECVYTIILTIFATTIGLHLYFLCLANLRGGVRSTCDPGLE</sequence>
<keyword evidence="1" id="KW-0812">Transmembrane</keyword>
<keyword evidence="1" id="KW-1133">Transmembrane helix</keyword>
<evidence type="ECO:0000313" key="3">
    <source>
        <dbReference type="Proteomes" id="UP001203297"/>
    </source>
</evidence>
<protein>
    <submittedName>
        <fullName evidence="2">Uncharacterized protein</fullName>
    </submittedName>
</protein>
<reference evidence="2" key="1">
    <citation type="journal article" date="2022" name="New Phytol.">
        <title>Evolutionary transition to the ectomycorrhizal habit in the genomes of a hyperdiverse lineage of mushroom-forming fungi.</title>
        <authorList>
            <person name="Looney B."/>
            <person name="Miyauchi S."/>
            <person name="Morin E."/>
            <person name="Drula E."/>
            <person name="Courty P.E."/>
            <person name="Kohler A."/>
            <person name="Kuo A."/>
            <person name="LaButti K."/>
            <person name="Pangilinan J."/>
            <person name="Lipzen A."/>
            <person name="Riley R."/>
            <person name="Andreopoulos W."/>
            <person name="He G."/>
            <person name="Johnson J."/>
            <person name="Nolan M."/>
            <person name="Tritt A."/>
            <person name="Barry K.W."/>
            <person name="Grigoriev I.V."/>
            <person name="Nagy L.G."/>
            <person name="Hibbett D."/>
            <person name="Henrissat B."/>
            <person name="Matheny P.B."/>
            <person name="Labbe J."/>
            <person name="Martin F.M."/>
        </authorList>
    </citation>
    <scope>NUCLEOTIDE SEQUENCE</scope>
    <source>
        <strain evidence="2">BPL690</strain>
    </source>
</reference>
<organism evidence="2 3">
    <name type="scientific">Multifurca ochricompacta</name>
    <dbReference type="NCBI Taxonomy" id="376703"/>
    <lineage>
        <taxon>Eukaryota</taxon>
        <taxon>Fungi</taxon>
        <taxon>Dikarya</taxon>
        <taxon>Basidiomycota</taxon>
        <taxon>Agaricomycotina</taxon>
        <taxon>Agaricomycetes</taxon>
        <taxon>Russulales</taxon>
        <taxon>Russulaceae</taxon>
        <taxon>Multifurca</taxon>
    </lineage>
</organism>
<name>A0AAD4LZU2_9AGAM</name>
<proteinExistence type="predicted"/>
<keyword evidence="3" id="KW-1185">Reference proteome</keyword>
<dbReference type="Proteomes" id="UP001203297">
    <property type="component" value="Unassembled WGS sequence"/>
</dbReference>
<feature type="non-terminal residue" evidence="2">
    <location>
        <position position="85"/>
    </location>
</feature>
<accession>A0AAD4LZU2</accession>
<evidence type="ECO:0000256" key="1">
    <source>
        <dbReference type="SAM" id="Phobius"/>
    </source>
</evidence>
<keyword evidence="1" id="KW-0472">Membrane</keyword>
<feature type="transmembrane region" description="Helical" evidence="1">
    <location>
        <begin position="21"/>
        <end position="41"/>
    </location>
</feature>